<organism evidence="1 2">
    <name type="scientific">Russula earlei</name>
    <dbReference type="NCBI Taxonomy" id="71964"/>
    <lineage>
        <taxon>Eukaryota</taxon>
        <taxon>Fungi</taxon>
        <taxon>Dikarya</taxon>
        <taxon>Basidiomycota</taxon>
        <taxon>Agaricomycotina</taxon>
        <taxon>Agaricomycetes</taxon>
        <taxon>Russulales</taxon>
        <taxon>Russulaceae</taxon>
        <taxon>Russula</taxon>
    </lineage>
</organism>
<dbReference type="EMBL" id="JAGFNK010001289">
    <property type="protein sequence ID" value="KAI9432868.1"/>
    <property type="molecule type" value="Genomic_DNA"/>
</dbReference>
<comment type="caution">
    <text evidence="1">The sequence shown here is derived from an EMBL/GenBank/DDBJ whole genome shotgun (WGS) entry which is preliminary data.</text>
</comment>
<name>A0ACC0TQV6_9AGAM</name>
<gene>
    <name evidence="1" type="ORF">F5148DRAFT_1269621</name>
</gene>
<accession>A0ACC0TQV6</accession>
<evidence type="ECO:0000313" key="1">
    <source>
        <dbReference type="EMBL" id="KAI9432868.1"/>
    </source>
</evidence>
<dbReference type="Proteomes" id="UP001207468">
    <property type="component" value="Unassembled WGS sequence"/>
</dbReference>
<proteinExistence type="predicted"/>
<sequence>MFVELARTWTCLASQLVHFSLWTSDSTILLISSFHSVPQLPRSKGTLWGINMYTTSLSEIIMTVPIDVETLVVLVQRRRYCRSTLQVKAVRERVC</sequence>
<reference evidence="1" key="1">
    <citation type="submission" date="2021-03" db="EMBL/GenBank/DDBJ databases">
        <title>Evolutionary priming and transition to the ectomycorrhizal habit in an iconic lineage of mushroom-forming fungi: is preadaptation a requirement?</title>
        <authorList>
            <consortium name="DOE Joint Genome Institute"/>
            <person name="Looney B.P."/>
            <person name="Miyauchi S."/>
            <person name="Morin E."/>
            <person name="Drula E."/>
            <person name="Courty P.E."/>
            <person name="Chicoki N."/>
            <person name="Fauchery L."/>
            <person name="Kohler A."/>
            <person name="Kuo A."/>
            <person name="LaButti K."/>
            <person name="Pangilinan J."/>
            <person name="Lipzen A."/>
            <person name="Riley R."/>
            <person name="Andreopoulos W."/>
            <person name="He G."/>
            <person name="Johnson J."/>
            <person name="Barry K.W."/>
            <person name="Grigoriev I.V."/>
            <person name="Nagy L."/>
            <person name="Hibbett D."/>
            <person name="Henrissat B."/>
            <person name="Matheny P.B."/>
            <person name="Labbe J."/>
            <person name="Martin A.F."/>
        </authorList>
    </citation>
    <scope>NUCLEOTIDE SEQUENCE</scope>
    <source>
        <strain evidence="1">BPL698</strain>
    </source>
</reference>
<protein>
    <submittedName>
        <fullName evidence="1">Uncharacterized protein</fullName>
    </submittedName>
</protein>
<keyword evidence="2" id="KW-1185">Reference proteome</keyword>
<evidence type="ECO:0000313" key="2">
    <source>
        <dbReference type="Proteomes" id="UP001207468"/>
    </source>
</evidence>